<evidence type="ECO:0000313" key="10">
    <source>
        <dbReference type="Proteomes" id="UP000242188"/>
    </source>
</evidence>
<evidence type="ECO:0000256" key="4">
    <source>
        <dbReference type="ARBA" id="ARBA00022847"/>
    </source>
</evidence>
<accession>A0A210Q7S5</accession>
<dbReference type="EMBL" id="NEDP02004683">
    <property type="protein sequence ID" value="OWF44783.1"/>
    <property type="molecule type" value="Genomic_DNA"/>
</dbReference>
<dbReference type="GO" id="GO:0005313">
    <property type="term" value="F:L-glutamate transmembrane transporter activity"/>
    <property type="evidence" value="ECO:0007669"/>
    <property type="project" value="TreeGrafter"/>
</dbReference>
<protein>
    <recommendedName>
        <fullName evidence="8">Amino acid transporter</fullName>
    </recommendedName>
</protein>
<evidence type="ECO:0000256" key="5">
    <source>
        <dbReference type="ARBA" id="ARBA00022989"/>
    </source>
</evidence>
<dbReference type="GO" id="GO:0005886">
    <property type="term" value="C:plasma membrane"/>
    <property type="evidence" value="ECO:0007669"/>
    <property type="project" value="TreeGrafter"/>
</dbReference>
<dbReference type="PRINTS" id="PR00173">
    <property type="entry name" value="EDTRNSPORT"/>
</dbReference>
<keyword evidence="2 8" id="KW-0813">Transport</keyword>
<dbReference type="InterPro" id="IPR001991">
    <property type="entry name" value="Na-dicarboxylate_symporter"/>
</dbReference>
<gene>
    <name evidence="9" type="ORF">KP79_PYT08892</name>
</gene>
<name>A0A210Q7S5_MIZYE</name>
<keyword evidence="7" id="KW-0325">Glycoprotein</keyword>
<feature type="transmembrane region" description="Helical" evidence="8">
    <location>
        <begin position="416"/>
        <end position="433"/>
    </location>
</feature>
<dbReference type="InterPro" id="IPR036458">
    <property type="entry name" value="Na:dicarbo_symporter_sf"/>
</dbReference>
<feature type="transmembrane region" description="Helical" evidence="8">
    <location>
        <begin position="270"/>
        <end position="292"/>
    </location>
</feature>
<dbReference type="PANTHER" id="PTHR11958">
    <property type="entry name" value="SODIUM/DICARBOXYLATE SYMPORTER-RELATED"/>
    <property type="match status" value="1"/>
</dbReference>
<dbReference type="OrthoDB" id="5877963at2759"/>
<dbReference type="Gene3D" id="1.10.3860.10">
    <property type="entry name" value="Sodium:dicarboxylate symporter"/>
    <property type="match status" value="1"/>
</dbReference>
<keyword evidence="5 8" id="KW-1133">Transmembrane helix</keyword>
<dbReference type="Pfam" id="PF00375">
    <property type="entry name" value="SDF"/>
    <property type="match status" value="1"/>
</dbReference>
<evidence type="ECO:0000256" key="7">
    <source>
        <dbReference type="ARBA" id="ARBA00023180"/>
    </source>
</evidence>
<dbReference type="GO" id="GO:0015501">
    <property type="term" value="F:glutamate:sodium symporter activity"/>
    <property type="evidence" value="ECO:0007669"/>
    <property type="project" value="TreeGrafter"/>
</dbReference>
<sequence length="520" mass="56129">MEEPDAIRDKTGWKSYGTSQAIGMPDLKLEPVTDVNRITKNNSKCEAIKMTLKDNLLLILLIISMGIGVGLGAGLRSVDPPFTKRQILYLRFPGDLLMNMLQLLILPLIMSSLVSGLASLDTRSSGRIGLRAVVYYLTTTLAAVVLGIILTVSIRPGTKGGEVEPSGESKIVEPADTFLDLLRQAFPSNLIEACFSKPVTDQVLREDDNATGGDVNATAVYDPVVDMKPGMNVLGIVVFSIFFGIIIGRLGEKGKPLIALFESLCEATMVLVKLVIWYSPIGIIFLVAAKIVEMEDPAQTFQQLLYYFITVMVGLVIHGFITLPLIYFIIVRKNPFRFIYGVTQAIVTAIGTSSSSATLPVTMKNLEENNGLDPRVIKFVAPVGATINMDGTALYEAVAVLFIGQIRGFEMDIGRIITVSITATAAAIGAAGVPQAGLVTMVIVLTAVGFPTDDVTLILAIDWLLDRFRTAVNVMGDAIGAGIVNHLSQKELRKMDLLDSVEDTENGVLNVGYDEADIKL</sequence>
<organism evidence="9 10">
    <name type="scientific">Mizuhopecten yessoensis</name>
    <name type="common">Japanese scallop</name>
    <name type="synonym">Patinopecten yessoensis</name>
    <dbReference type="NCBI Taxonomy" id="6573"/>
    <lineage>
        <taxon>Eukaryota</taxon>
        <taxon>Metazoa</taxon>
        <taxon>Spiralia</taxon>
        <taxon>Lophotrochozoa</taxon>
        <taxon>Mollusca</taxon>
        <taxon>Bivalvia</taxon>
        <taxon>Autobranchia</taxon>
        <taxon>Pteriomorphia</taxon>
        <taxon>Pectinida</taxon>
        <taxon>Pectinoidea</taxon>
        <taxon>Pectinidae</taxon>
        <taxon>Mizuhopecten</taxon>
    </lineage>
</organism>
<feature type="transmembrane region" description="Helical" evidence="8">
    <location>
        <begin position="231"/>
        <end position="250"/>
    </location>
</feature>
<feature type="transmembrane region" description="Helical" evidence="8">
    <location>
        <begin position="379"/>
        <end position="404"/>
    </location>
</feature>
<comment type="similarity">
    <text evidence="8">Belongs to the dicarboxylate/amino acid:cation symporter (DAACS) (TC 2.A.23) family.</text>
</comment>
<feature type="transmembrane region" description="Helical" evidence="8">
    <location>
        <begin position="132"/>
        <end position="154"/>
    </location>
</feature>
<evidence type="ECO:0000256" key="8">
    <source>
        <dbReference type="RuleBase" id="RU361216"/>
    </source>
</evidence>
<dbReference type="PANTHER" id="PTHR11958:SF63">
    <property type="entry name" value="AMINO ACID TRANSPORTER"/>
    <property type="match status" value="1"/>
</dbReference>
<comment type="subcellular location">
    <subcellularLocation>
        <location evidence="1 8">Membrane</location>
        <topology evidence="1 8">Multi-pass membrane protein</topology>
    </subcellularLocation>
</comment>
<feature type="transmembrane region" description="Helical" evidence="8">
    <location>
        <begin position="338"/>
        <end position="359"/>
    </location>
</feature>
<reference evidence="9 10" key="1">
    <citation type="journal article" date="2017" name="Nat. Ecol. Evol.">
        <title>Scallop genome provides insights into evolution of bilaterian karyotype and development.</title>
        <authorList>
            <person name="Wang S."/>
            <person name="Zhang J."/>
            <person name="Jiao W."/>
            <person name="Li J."/>
            <person name="Xun X."/>
            <person name="Sun Y."/>
            <person name="Guo X."/>
            <person name="Huan P."/>
            <person name="Dong B."/>
            <person name="Zhang L."/>
            <person name="Hu X."/>
            <person name="Sun X."/>
            <person name="Wang J."/>
            <person name="Zhao C."/>
            <person name="Wang Y."/>
            <person name="Wang D."/>
            <person name="Huang X."/>
            <person name="Wang R."/>
            <person name="Lv J."/>
            <person name="Li Y."/>
            <person name="Zhang Z."/>
            <person name="Liu B."/>
            <person name="Lu W."/>
            <person name="Hui Y."/>
            <person name="Liang J."/>
            <person name="Zhou Z."/>
            <person name="Hou R."/>
            <person name="Li X."/>
            <person name="Liu Y."/>
            <person name="Li H."/>
            <person name="Ning X."/>
            <person name="Lin Y."/>
            <person name="Zhao L."/>
            <person name="Xing Q."/>
            <person name="Dou J."/>
            <person name="Li Y."/>
            <person name="Mao J."/>
            <person name="Guo H."/>
            <person name="Dou H."/>
            <person name="Li T."/>
            <person name="Mu C."/>
            <person name="Jiang W."/>
            <person name="Fu Q."/>
            <person name="Fu X."/>
            <person name="Miao Y."/>
            <person name="Liu J."/>
            <person name="Yu Q."/>
            <person name="Li R."/>
            <person name="Liao H."/>
            <person name="Li X."/>
            <person name="Kong Y."/>
            <person name="Jiang Z."/>
            <person name="Chourrout D."/>
            <person name="Li R."/>
            <person name="Bao Z."/>
        </authorList>
    </citation>
    <scope>NUCLEOTIDE SEQUENCE [LARGE SCALE GENOMIC DNA]</scope>
    <source>
        <strain evidence="9 10">PY_sf001</strain>
    </source>
</reference>
<dbReference type="PROSITE" id="PS00713">
    <property type="entry name" value="NA_DICARBOXYL_SYMP_1"/>
    <property type="match status" value="1"/>
</dbReference>
<feature type="transmembrane region" description="Helical" evidence="8">
    <location>
        <begin position="304"/>
        <end position="331"/>
    </location>
</feature>
<dbReference type="InterPro" id="IPR050746">
    <property type="entry name" value="DAACS"/>
</dbReference>
<dbReference type="Proteomes" id="UP000242188">
    <property type="component" value="Unassembled WGS sequence"/>
</dbReference>
<dbReference type="AlphaFoldDB" id="A0A210Q7S5"/>
<evidence type="ECO:0000313" key="9">
    <source>
        <dbReference type="EMBL" id="OWF44783.1"/>
    </source>
</evidence>
<dbReference type="GO" id="GO:0015175">
    <property type="term" value="F:neutral L-amino acid transmembrane transporter activity"/>
    <property type="evidence" value="ECO:0007669"/>
    <property type="project" value="TreeGrafter"/>
</dbReference>
<dbReference type="InterPro" id="IPR018107">
    <property type="entry name" value="Na-dicarboxylate_symporter_CS"/>
</dbReference>
<evidence type="ECO:0000256" key="3">
    <source>
        <dbReference type="ARBA" id="ARBA00022692"/>
    </source>
</evidence>
<evidence type="ECO:0000256" key="6">
    <source>
        <dbReference type="ARBA" id="ARBA00023136"/>
    </source>
</evidence>
<feature type="transmembrane region" description="Helical" evidence="8">
    <location>
        <begin position="56"/>
        <end position="76"/>
    </location>
</feature>
<keyword evidence="10" id="KW-1185">Reference proteome</keyword>
<keyword evidence="4 8" id="KW-0769">Symport</keyword>
<comment type="caution">
    <text evidence="9">The sequence shown here is derived from an EMBL/GenBank/DDBJ whole genome shotgun (WGS) entry which is preliminary data.</text>
</comment>
<evidence type="ECO:0000256" key="2">
    <source>
        <dbReference type="ARBA" id="ARBA00022448"/>
    </source>
</evidence>
<feature type="transmembrane region" description="Helical" evidence="8">
    <location>
        <begin position="96"/>
        <end position="120"/>
    </location>
</feature>
<evidence type="ECO:0000256" key="1">
    <source>
        <dbReference type="ARBA" id="ARBA00004141"/>
    </source>
</evidence>
<proteinExistence type="inferred from homology"/>
<keyword evidence="6 8" id="KW-0472">Membrane</keyword>
<feature type="transmembrane region" description="Helical" evidence="8">
    <location>
        <begin position="439"/>
        <end position="465"/>
    </location>
</feature>
<dbReference type="SUPFAM" id="SSF118215">
    <property type="entry name" value="Proton glutamate symport protein"/>
    <property type="match status" value="1"/>
</dbReference>
<keyword evidence="3 8" id="KW-0812">Transmembrane</keyword>